<sequence>MQTNESAAPARARIIRKTEIVVIGAGQAGLSSAYWLKRLGLEAGTGFAVLDANPQAGGAWQHRWPTLTLSTVNAVHDLPGLAFADVVDQGQREVKAAEAVPRYFARYEALYALPVLRPQRVRVVCPRGERFRVETDGPAFSARGIINATGTWENPNIPEIPGADRFGGASCTAMTIAAPRNLRACGLRSSGRVSRRCSISPRSRGWPRLSGSPAVRRCSARTNSPPMQAARPWPWWKSASGKGWSPVRSSR</sequence>
<evidence type="ECO:0000313" key="3">
    <source>
        <dbReference type="EMBL" id="MDN3713478.1"/>
    </source>
</evidence>
<dbReference type="SUPFAM" id="SSF51905">
    <property type="entry name" value="FAD/NAD(P)-binding domain"/>
    <property type="match status" value="1"/>
</dbReference>
<dbReference type="InterPro" id="IPR050982">
    <property type="entry name" value="Auxin_biosynth/cation_transpt"/>
</dbReference>
<reference evidence="4" key="1">
    <citation type="journal article" date="2019" name="Int. J. Syst. Evol. Microbiol.">
        <title>The Global Catalogue of Microorganisms (GCM) 10K type strain sequencing project: providing services to taxonomists for standard genome sequencing and annotation.</title>
        <authorList>
            <consortium name="The Broad Institute Genomics Platform"/>
            <consortium name="The Broad Institute Genome Sequencing Center for Infectious Disease"/>
            <person name="Wu L."/>
            <person name="Ma J."/>
        </authorList>
    </citation>
    <scope>NUCLEOTIDE SEQUENCE [LARGE SCALE GENOMIC DNA]</scope>
    <source>
        <strain evidence="4">CECT 8482</strain>
    </source>
</reference>
<dbReference type="PANTHER" id="PTHR43539">
    <property type="entry name" value="FLAVIN-BINDING MONOOXYGENASE-LIKE PROTEIN (AFU_ORTHOLOGUE AFUA_4G09220)"/>
    <property type="match status" value="1"/>
</dbReference>
<name>A0ABT8D9M0_9RHOB</name>
<dbReference type="Proteomes" id="UP001243846">
    <property type="component" value="Unassembled WGS sequence"/>
</dbReference>
<dbReference type="InterPro" id="IPR036188">
    <property type="entry name" value="FAD/NAD-bd_sf"/>
</dbReference>
<keyword evidence="1" id="KW-0560">Oxidoreductase</keyword>
<keyword evidence="4" id="KW-1185">Reference proteome</keyword>
<evidence type="ECO:0000313" key="4">
    <source>
        <dbReference type="Proteomes" id="UP001243846"/>
    </source>
</evidence>
<dbReference type="Gene3D" id="3.50.50.60">
    <property type="entry name" value="FAD/NAD(P)-binding domain"/>
    <property type="match status" value="1"/>
</dbReference>
<comment type="caution">
    <text evidence="3">The sequence shown here is derived from an EMBL/GenBank/DDBJ whole genome shotgun (WGS) entry which is preliminary data.</text>
</comment>
<proteinExistence type="predicted"/>
<dbReference type="PANTHER" id="PTHR43539:SF78">
    <property type="entry name" value="FLAVIN-CONTAINING MONOOXYGENASE"/>
    <property type="match status" value="1"/>
</dbReference>
<evidence type="ECO:0000256" key="2">
    <source>
        <dbReference type="SAM" id="MobiDB-lite"/>
    </source>
</evidence>
<evidence type="ECO:0000256" key="1">
    <source>
        <dbReference type="ARBA" id="ARBA00023002"/>
    </source>
</evidence>
<protein>
    <submittedName>
        <fullName evidence="3">NAD(P)-binding domain-containing protein</fullName>
    </submittedName>
</protein>
<dbReference type="EMBL" id="JAUFRC010000001">
    <property type="protein sequence ID" value="MDN3713478.1"/>
    <property type="molecule type" value="Genomic_DNA"/>
</dbReference>
<gene>
    <name evidence="3" type="ORF">QWZ10_20145</name>
</gene>
<organism evidence="3 4">
    <name type="scientific">Paracoccus cavernae</name>
    <dbReference type="NCBI Taxonomy" id="1571207"/>
    <lineage>
        <taxon>Bacteria</taxon>
        <taxon>Pseudomonadati</taxon>
        <taxon>Pseudomonadota</taxon>
        <taxon>Alphaproteobacteria</taxon>
        <taxon>Rhodobacterales</taxon>
        <taxon>Paracoccaceae</taxon>
        <taxon>Paracoccus</taxon>
    </lineage>
</organism>
<feature type="region of interest" description="Disordered" evidence="2">
    <location>
        <begin position="200"/>
        <end position="251"/>
    </location>
</feature>
<accession>A0ABT8D9M0</accession>
<dbReference type="Pfam" id="PF13738">
    <property type="entry name" value="Pyr_redox_3"/>
    <property type="match status" value="1"/>
</dbReference>